<evidence type="ECO:0000256" key="3">
    <source>
        <dbReference type="ARBA" id="ARBA00022777"/>
    </source>
</evidence>
<dbReference type="CDD" id="cd14014">
    <property type="entry name" value="STKc_PknB_like"/>
    <property type="match status" value="1"/>
</dbReference>
<evidence type="ECO:0000256" key="5">
    <source>
        <dbReference type="SAM" id="Coils"/>
    </source>
</evidence>
<sequence length="1165" mass="128938">MDLSGDRFGPYRLLRPIGSGGAGRVFSAIHQHMGQEVALKILSRESAEDPQMAARFIQESRALAQLQHPGIVRVHNCDRREDGTAYLVMEFLQGTTLRTWMQQQNGPAPLDAALAICRQIADAMAEVHAKGIVHRDLKPENVFLVPDESAPLGLQPKILDFGIAKVPPPANEERADTHVQTAAHNFLGTSAYMAPEQCKNAAEVTDRADVYALGVVLFELVAGRPPFVSTDDVELLYHHVHAEPPYLHELVPTVPPALSTFVSSMLAKAPEQRPTMSRCQGMLARSWESESNECPFPGLQPFTEAQAELFFGRDTEIRQLLSHLEKMRDEDTLRWLLIEGPSGAGKSSLVQAGLLPRLTERPPGTAPWLVATLRPSEDPIKSLAAAIAPVCAAHEPAGAPDEVAEVESALRSEEGALDALLSRCVPDGAKLLLVVEQLEELFALGGVHLRHVDALLSTCLSAARSPLRLLATLRSDYLHRLEQTPGLARLLNSKAFRYYLRPMDEDALAQVIRGMAARAGLRLSEGLPARMVRDAAGTDSRLPLLGHTLRSLWSSRAAAALTHDHYEQIGGVSGALARHAALLLDGLGEQGRERAKWLILDLVQVGRGAPDTRRPRTRAEVVAAAGGDPLAEDVLLRLSGMPVGQSPRAPENLRLVVMSADPPAEPSQQRVDLVHETLLQQVPAIVGWIEAERSLLERHADLEAAAHAWEQSGRPDDGLPSGSLLDHYRGEIGAVRQRERLLRLASERARTFVGKAERLERRRRWLRRAVILILGAAVVAISATALWAWTERQRAEEERLRAEQERQRAEEERQRAEKNRQHILMATRELVGDLDWKLGRVLYTSGIRAMLLEHLDENLSSLREEEKNEPDVIRAVVDIKLRRSDFARSNGRLSESYAFVAQAESRIRLGLARDPSSETLRMRLGWTYSKRGKLNMAYGKYELAREDFDRSVDVLRSLRSVEINNYRRTLATSYSEQGEVELELGHVSVASARYEEALRWLQQIDEPDEEGKRYNRALIAQTLGALGGAMRRSGALNAAVSHIEHAHELAQELSQAEPGNVYFRWIVGKTEAALAAARAEGRQAADALRLYEQAAGIGEALHVGDPTHKEYGLLLCQSLRGVEELAKGRGGRDRAAKAHARRCEVARAFVERDPEDVRFRRLACP</sequence>
<evidence type="ECO:0000256" key="2">
    <source>
        <dbReference type="ARBA" id="ARBA00022741"/>
    </source>
</evidence>
<reference evidence="7 8" key="1">
    <citation type="submission" date="2014-02" db="EMBL/GenBank/DDBJ databases">
        <title>The small core and large imbalanced accessory genome model reveals a collaborative survival strategy of Sorangium cellulosum strains in nature.</title>
        <authorList>
            <person name="Han K."/>
            <person name="Peng R."/>
            <person name="Blom J."/>
            <person name="Li Y.-Z."/>
        </authorList>
    </citation>
    <scope>NUCLEOTIDE SEQUENCE [LARGE SCALE GENOMIC DNA]</scope>
    <source>
        <strain evidence="7 8">So0007-03</strain>
    </source>
</reference>
<name>A0A150U1M1_SORCE</name>
<evidence type="ECO:0000256" key="1">
    <source>
        <dbReference type="ARBA" id="ARBA00022679"/>
    </source>
</evidence>
<dbReference type="PANTHER" id="PTHR43289:SF6">
    <property type="entry name" value="SERINE_THREONINE-PROTEIN KINASE NEKL-3"/>
    <property type="match status" value="1"/>
</dbReference>
<dbReference type="PANTHER" id="PTHR43289">
    <property type="entry name" value="MITOGEN-ACTIVATED PROTEIN KINASE KINASE KINASE 20-RELATED"/>
    <property type="match status" value="1"/>
</dbReference>
<dbReference type="GO" id="GO:0005524">
    <property type="term" value="F:ATP binding"/>
    <property type="evidence" value="ECO:0007669"/>
    <property type="project" value="UniProtKB-KW"/>
</dbReference>
<gene>
    <name evidence="7" type="ORF">BE21_58745</name>
</gene>
<dbReference type="InterPro" id="IPR027417">
    <property type="entry name" value="P-loop_NTPase"/>
</dbReference>
<dbReference type="InterPro" id="IPR011990">
    <property type="entry name" value="TPR-like_helical_dom_sf"/>
</dbReference>
<feature type="domain" description="Protein kinase" evidence="6">
    <location>
        <begin position="11"/>
        <end position="288"/>
    </location>
</feature>
<dbReference type="GO" id="GO:0004674">
    <property type="term" value="F:protein serine/threonine kinase activity"/>
    <property type="evidence" value="ECO:0007669"/>
    <property type="project" value="TreeGrafter"/>
</dbReference>
<protein>
    <recommendedName>
        <fullName evidence="6">Protein kinase domain-containing protein</fullName>
    </recommendedName>
</protein>
<proteinExistence type="predicted"/>
<keyword evidence="1" id="KW-0808">Transferase</keyword>
<dbReference type="Proteomes" id="UP000075502">
    <property type="component" value="Unassembled WGS sequence"/>
</dbReference>
<organism evidence="7 8">
    <name type="scientific">Sorangium cellulosum</name>
    <name type="common">Polyangium cellulosum</name>
    <dbReference type="NCBI Taxonomy" id="56"/>
    <lineage>
        <taxon>Bacteria</taxon>
        <taxon>Pseudomonadati</taxon>
        <taxon>Myxococcota</taxon>
        <taxon>Polyangia</taxon>
        <taxon>Polyangiales</taxon>
        <taxon>Polyangiaceae</taxon>
        <taxon>Sorangium</taxon>
    </lineage>
</organism>
<dbReference type="InterPro" id="IPR008271">
    <property type="entry name" value="Ser/Thr_kinase_AS"/>
</dbReference>
<dbReference type="SUPFAM" id="SSF48452">
    <property type="entry name" value="TPR-like"/>
    <property type="match status" value="1"/>
</dbReference>
<evidence type="ECO:0000259" key="6">
    <source>
        <dbReference type="PROSITE" id="PS50011"/>
    </source>
</evidence>
<evidence type="ECO:0000313" key="8">
    <source>
        <dbReference type="Proteomes" id="UP000075502"/>
    </source>
</evidence>
<evidence type="ECO:0000313" key="7">
    <source>
        <dbReference type="EMBL" id="KYG10850.1"/>
    </source>
</evidence>
<dbReference type="Gene3D" id="3.30.200.20">
    <property type="entry name" value="Phosphorylase Kinase, domain 1"/>
    <property type="match status" value="1"/>
</dbReference>
<dbReference type="InterPro" id="IPR049052">
    <property type="entry name" value="nSTAND1"/>
</dbReference>
<dbReference type="PROSITE" id="PS50011">
    <property type="entry name" value="PROTEIN_KINASE_DOM"/>
    <property type="match status" value="1"/>
</dbReference>
<feature type="coiled-coil region" evidence="5">
    <location>
        <begin position="790"/>
        <end position="826"/>
    </location>
</feature>
<keyword evidence="2" id="KW-0547">Nucleotide-binding</keyword>
<dbReference type="Pfam" id="PF00069">
    <property type="entry name" value="Pkinase"/>
    <property type="match status" value="1"/>
</dbReference>
<dbReference type="AlphaFoldDB" id="A0A150U1M1"/>
<dbReference type="Gene3D" id="1.25.40.10">
    <property type="entry name" value="Tetratricopeptide repeat domain"/>
    <property type="match status" value="1"/>
</dbReference>
<keyword evidence="4" id="KW-0067">ATP-binding</keyword>
<dbReference type="SUPFAM" id="SSF56112">
    <property type="entry name" value="Protein kinase-like (PK-like)"/>
    <property type="match status" value="1"/>
</dbReference>
<dbReference type="SUPFAM" id="SSF52540">
    <property type="entry name" value="P-loop containing nucleoside triphosphate hydrolases"/>
    <property type="match status" value="1"/>
</dbReference>
<keyword evidence="5" id="KW-0175">Coiled coil</keyword>
<comment type="caution">
    <text evidence="7">The sequence shown here is derived from an EMBL/GenBank/DDBJ whole genome shotgun (WGS) entry which is preliminary data.</text>
</comment>
<accession>A0A150U1M1</accession>
<evidence type="ECO:0000256" key="4">
    <source>
        <dbReference type="ARBA" id="ARBA00022840"/>
    </source>
</evidence>
<dbReference type="Gene3D" id="1.10.510.10">
    <property type="entry name" value="Transferase(Phosphotransferase) domain 1"/>
    <property type="match status" value="1"/>
</dbReference>
<dbReference type="Gene3D" id="3.40.50.300">
    <property type="entry name" value="P-loop containing nucleotide triphosphate hydrolases"/>
    <property type="match status" value="1"/>
</dbReference>
<dbReference type="InterPro" id="IPR011009">
    <property type="entry name" value="Kinase-like_dom_sf"/>
</dbReference>
<dbReference type="InterPro" id="IPR000719">
    <property type="entry name" value="Prot_kinase_dom"/>
</dbReference>
<dbReference type="SMART" id="SM00220">
    <property type="entry name" value="S_TKc"/>
    <property type="match status" value="1"/>
</dbReference>
<dbReference type="PROSITE" id="PS00108">
    <property type="entry name" value="PROTEIN_KINASE_ST"/>
    <property type="match status" value="1"/>
</dbReference>
<dbReference type="EMBL" id="JEME01000196">
    <property type="protein sequence ID" value="KYG10850.1"/>
    <property type="molecule type" value="Genomic_DNA"/>
</dbReference>
<keyword evidence="3" id="KW-0418">Kinase</keyword>
<dbReference type="Pfam" id="PF20703">
    <property type="entry name" value="nSTAND1"/>
    <property type="match status" value="1"/>
</dbReference>